<dbReference type="GeneID" id="6758858"/>
<evidence type="ECO:0000313" key="2">
    <source>
        <dbReference type="EMBL" id="EDV19863.1"/>
    </source>
</evidence>
<dbReference type="AlphaFoldDB" id="B3SBJ2"/>
<evidence type="ECO:0000256" key="1">
    <source>
        <dbReference type="SAM" id="Phobius"/>
    </source>
</evidence>
<proteinExistence type="predicted"/>
<dbReference type="KEGG" id="tad:TRIADDRAFT_61635"/>
<dbReference type="InParanoid" id="B3SBJ2"/>
<name>B3SBJ2_TRIAD</name>
<dbReference type="CTD" id="6758858"/>
<keyword evidence="1" id="KW-0472">Membrane</keyword>
<dbReference type="RefSeq" id="XP_002117605.1">
    <property type="nucleotide sequence ID" value="XM_002117569.1"/>
</dbReference>
<keyword evidence="3" id="KW-1185">Reference proteome</keyword>
<dbReference type="EMBL" id="DS985265">
    <property type="protein sequence ID" value="EDV19863.1"/>
    <property type="molecule type" value="Genomic_DNA"/>
</dbReference>
<reference evidence="2 3" key="1">
    <citation type="journal article" date="2008" name="Nature">
        <title>The Trichoplax genome and the nature of placozoans.</title>
        <authorList>
            <person name="Srivastava M."/>
            <person name="Begovic E."/>
            <person name="Chapman J."/>
            <person name="Putnam N.H."/>
            <person name="Hellsten U."/>
            <person name="Kawashima T."/>
            <person name="Kuo A."/>
            <person name="Mitros T."/>
            <person name="Salamov A."/>
            <person name="Carpenter M.L."/>
            <person name="Signorovitch A.Y."/>
            <person name="Moreno M.A."/>
            <person name="Kamm K."/>
            <person name="Grimwood J."/>
            <person name="Schmutz J."/>
            <person name="Shapiro H."/>
            <person name="Grigoriev I.V."/>
            <person name="Buss L.W."/>
            <person name="Schierwater B."/>
            <person name="Dellaporta S.L."/>
            <person name="Rokhsar D.S."/>
        </authorList>
    </citation>
    <scope>NUCLEOTIDE SEQUENCE [LARGE SCALE GENOMIC DNA]</scope>
    <source>
        <strain evidence="2 3">Grell-BS-1999</strain>
    </source>
</reference>
<dbReference type="PhylomeDB" id="B3SBJ2"/>
<keyword evidence="1" id="KW-0812">Transmembrane</keyword>
<gene>
    <name evidence="2" type="ORF">TRIADDRAFT_61635</name>
</gene>
<evidence type="ECO:0000313" key="3">
    <source>
        <dbReference type="Proteomes" id="UP000009022"/>
    </source>
</evidence>
<feature type="transmembrane region" description="Helical" evidence="1">
    <location>
        <begin position="265"/>
        <end position="288"/>
    </location>
</feature>
<dbReference type="HOGENOM" id="CLU_555916_0_0_1"/>
<organism evidence="2 3">
    <name type="scientific">Trichoplax adhaerens</name>
    <name type="common">Trichoplax reptans</name>
    <dbReference type="NCBI Taxonomy" id="10228"/>
    <lineage>
        <taxon>Eukaryota</taxon>
        <taxon>Metazoa</taxon>
        <taxon>Placozoa</taxon>
        <taxon>Uniplacotomia</taxon>
        <taxon>Trichoplacea</taxon>
        <taxon>Trichoplacidae</taxon>
        <taxon>Trichoplax</taxon>
    </lineage>
</organism>
<protein>
    <submittedName>
        <fullName evidence="2">Uncharacterized protein</fullName>
    </submittedName>
</protein>
<dbReference type="Proteomes" id="UP000009022">
    <property type="component" value="Unassembled WGS sequence"/>
</dbReference>
<keyword evidence="1" id="KW-1133">Transmembrane helix</keyword>
<accession>B3SBJ2</accession>
<sequence>MNTINERLTCCNPNKCNDPCIYGCLTACLEPWTKSYNCLETCTNKYAGRLEEYSCWNACYLMKKIHQQSYSSILQKIRGPINCLPFTGPKKYHVSTLRNSTTDSTPVISQDGYRNERCTCSPPELHNASISNYLVTPTFKKITVNSNGNFVIEIRWLRALGYHNDFEVQFIVPIRNPPNGTRRKCNITTETNIKIVIDRIANLSHADVHEKGIDFIILRIPNPSNFYHSQTIGNKVTMAAEVKKKYYQKYREYFPSDTAKIPPEAVALICLASAIALIGTSVYLYLAYHLKLYPVAERTISSPDYVSIVHDLFEENIDLNLLRFLDGNRIGYNVVGAIDDDIATPIPEIVMRKLTTCSKIILYLSPEYIRNINKYQKRDLRDFENDSPELMFAKCTWSLMLRKLYNCPRSNDVIVVTNTSIYPGSWIRFARYHLAFPSTQIRDLKYDNHYDPLLRCLRTARADLET</sequence>